<gene>
    <name evidence="3" type="ORF">Cvel_13259</name>
</gene>
<name>A0A0G4ICX9_9ALVE</name>
<dbReference type="VEuPathDB" id="CryptoDB:Cvel_13259"/>
<dbReference type="AlphaFoldDB" id="A0A0G4ICX9"/>
<dbReference type="InterPro" id="IPR041577">
    <property type="entry name" value="RT_RNaseH_2"/>
</dbReference>
<proteinExistence type="predicted"/>
<dbReference type="Gene3D" id="3.30.70.270">
    <property type="match status" value="1"/>
</dbReference>
<dbReference type="PROSITE" id="PS50878">
    <property type="entry name" value="RT_POL"/>
    <property type="match status" value="1"/>
</dbReference>
<dbReference type="InterPro" id="IPR050951">
    <property type="entry name" value="Retrovirus_Pol_polyprotein"/>
</dbReference>
<evidence type="ECO:0000256" key="1">
    <source>
        <dbReference type="ARBA" id="ARBA00023268"/>
    </source>
</evidence>
<feature type="domain" description="Reverse transcriptase" evidence="2">
    <location>
        <begin position="2"/>
        <end position="198"/>
    </location>
</feature>
<keyword evidence="1" id="KW-0511">Multifunctional enzyme</keyword>
<organism evidence="3">
    <name type="scientific">Chromera velia CCMP2878</name>
    <dbReference type="NCBI Taxonomy" id="1169474"/>
    <lineage>
        <taxon>Eukaryota</taxon>
        <taxon>Sar</taxon>
        <taxon>Alveolata</taxon>
        <taxon>Colpodellida</taxon>
        <taxon>Chromeraceae</taxon>
        <taxon>Chromera</taxon>
    </lineage>
</organism>
<dbReference type="SUPFAM" id="SSF56672">
    <property type="entry name" value="DNA/RNA polymerases"/>
    <property type="match status" value="1"/>
</dbReference>
<dbReference type="Pfam" id="PF17919">
    <property type="entry name" value="RT_RNaseH_2"/>
    <property type="match status" value="1"/>
</dbReference>
<evidence type="ECO:0000259" key="2">
    <source>
        <dbReference type="PROSITE" id="PS50878"/>
    </source>
</evidence>
<dbReference type="Gene3D" id="3.10.10.10">
    <property type="entry name" value="HIV Type 1 Reverse Transcriptase, subunit A, domain 1"/>
    <property type="match status" value="1"/>
</dbReference>
<dbReference type="InterPro" id="IPR043502">
    <property type="entry name" value="DNA/RNA_pol_sf"/>
</dbReference>
<accession>A0A0G4ICX9</accession>
<dbReference type="CDD" id="cd01647">
    <property type="entry name" value="RT_LTR"/>
    <property type="match status" value="1"/>
</dbReference>
<dbReference type="Gene3D" id="3.10.20.370">
    <property type="match status" value="1"/>
</dbReference>
<reference evidence="3" key="1">
    <citation type="submission" date="2014-11" db="EMBL/GenBank/DDBJ databases">
        <authorList>
            <person name="Otto D Thomas"/>
            <person name="Naeem Raeece"/>
        </authorList>
    </citation>
    <scope>NUCLEOTIDE SEQUENCE</scope>
</reference>
<dbReference type="InterPro" id="IPR000477">
    <property type="entry name" value="RT_dom"/>
</dbReference>
<dbReference type="InterPro" id="IPR043128">
    <property type="entry name" value="Rev_trsase/Diguanyl_cyclase"/>
</dbReference>
<dbReference type="PANTHER" id="PTHR37984:SF5">
    <property type="entry name" value="PROTEIN NYNRIN-LIKE"/>
    <property type="match status" value="1"/>
</dbReference>
<protein>
    <recommendedName>
        <fullName evidence="2">Reverse transcriptase domain-containing protein</fullName>
    </recommendedName>
</protein>
<dbReference type="Pfam" id="PF00078">
    <property type="entry name" value="RVT_1"/>
    <property type="match status" value="1"/>
</dbReference>
<dbReference type="PhylomeDB" id="A0A0G4ICX9"/>
<sequence length="318" mass="36245">MEEGGVIHPSTSPWATPVVLIKKPDGTTRFCLDFRKLNQATKRDLFPLPRIQETLDRLVGAKVFSALDYTSGFQQLRMHPDYAEKTAFVTLFGLYEFTKMPFGLVNAPSVFQRAINLVLAGLFRDLALVYVDDIIVFSRSHDKHIQDLREVLGLMLFPADEQGRLVPFVWNGEREEIFRELKERLTTPPILGFPDMSLPFRVKPDACEVSVGGVLMQRQRRREVVIAYVSRGLSAAEKNYSPTKREALGAVYCCKEWRHYLFGGAAYMITDHKPNLAMSDRKVANKRVHNWALELQEYGLTFVHKVGKEHVDADAVSR</sequence>
<evidence type="ECO:0000313" key="3">
    <source>
        <dbReference type="EMBL" id="CEM55039.1"/>
    </source>
</evidence>
<dbReference type="GO" id="GO:0003824">
    <property type="term" value="F:catalytic activity"/>
    <property type="evidence" value="ECO:0007669"/>
    <property type="project" value="UniProtKB-KW"/>
</dbReference>
<dbReference type="CDD" id="cd09274">
    <property type="entry name" value="RNase_HI_RT_Ty3"/>
    <property type="match status" value="1"/>
</dbReference>
<dbReference type="EMBL" id="CDMZ01005841">
    <property type="protein sequence ID" value="CEM55039.1"/>
    <property type="molecule type" value="Genomic_DNA"/>
</dbReference>
<dbReference type="PANTHER" id="PTHR37984">
    <property type="entry name" value="PROTEIN CBG26694"/>
    <property type="match status" value="1"/>
</dbReference>